<evidence type="ECO:0000256" key="1">
    <source>
        <dbReference type="ARBA" id="ARBA00022801"/>
    </source>
</evidence>
<keyword evidence="1" id="KW-0378">Hydrolase</keyword>
<dbReference type="PANTHER" id="PTHR43053">
    <property type="entry name" value="GLYCOSIDASE FAMILY 31"/>
    <property type="match status" value="1"/>
</dbReference>
<dbReference type="PANTHER" id="PTHR43053:SF3">
    <property type="entry name" value="ALPHA-GALACTOSIDASE C-RELATED"/>
    <property type="match status" value="1"/>
</dbReference>
<dbReference type="Proteomes" id="UP000307602">
    <property type="component" value="Unassembled WGS sequence"/>
</dbReference>
<dbReference type="InterPro" id="IPR013785">
    <property type="entry name" value="Aldolase_TIM"/>
</dbReference>
<dbReference type="InterPro" id="IPR002252">
    <property type="entry name" value="Glyco_hydro_36"/>
</dbReference>
<dbReference type="CDD" id="cd14791">
    <property type="entry name" value="GH36"/>
    <property type="match status" value="1"/>
</dbReference>
<sequence length="622" mass="71014">MKYTAFQKVTSLLLLTLVFCSCNKSEKLNYTLAGIEAVQPLEIIKDSIKVEGNLGDFKVDKVITTEVKGVQLITFKFSADTPSELQPVTIKFSFPSLAVNGYWNPKIAIDKVNYYYSGFSAKASRNAPVLAFYDHALNNRITMALSDALNMSDFASNLKEEDVHFYPKIKLFGEKMPKTRAYEIQLRIDTRAIPYYKSIDDVASWWANNPMYKPMQVPNDAKKPMYSTWYSYHQSITAEEIVAECKIAKTLGCGAVIVDDGWQTKDGNRGYAYTGDWNPDRIPDMKGFVEAVHKEDMKFLLWYSLPFMGEKAKNYPKFKGKYLRHWKSQGTYVLDPRYPEVREYMINTYIKAMQEWKLDGFKLDFIGWFTATKETELTKADGRDFASVNTATDALMTEITAKLTALKPDILIEFRQPYIGPLMRKYGNMFRGVDAPNNAVANKVEVTNLRIMAQNTAVHSDMFIWRPEETVEQAALQILNILYSVPQLSVKLQDIPKDHLNMIRYWFNYWNNNQDILIDGEFMPSNPGANYPSLTAINNKHQITTVYEDIVVTANNDLERLDIINAKATTGITFQLQSNFKGTLNVLDCTGKKIFEKEITLNKGTHTLKVPQSGMLILDLSK</sequence>
<reference evidence="3 4" key="1">
    <citation type="submission" date="2019-04" db="EMBL/GenBank/DDBJ databases">
        <authorList>
            <person name="Liu A."/>
        </authorList>
    </citation>
    <scope>NUCLEOTIDE SEQUENCE [LARGE SCALE GENOMIC DNA]</scope>
    <source>
        <strain evidence="3 4">RZ03</strain>
    </source>
</reference>
<dbReference type="GO" id="GO:0016052">
    <property type="term" value="P:carbohydrate catabolic process"/>
    <property type="evidence" value="ECO:0007669"/>
    <property type="project" value="InterPro"/>
</dbReference>
<dbReference type="InterPro" id="IPR050985">
    <property type="entry name" value="Alpha-glycosidase_related"/>
</dbReference>
<dbReference type="AlphaFoldDB" id="A0A4V3P562"/>
<evidence type="ECO:0000256" key="2">
    <source>
        <dbReference type="ARBA" id="ARBA00023295"/>
    </source>
</evidence>
<keyword evidence="2" id="KW-0326">Glycosidase</keyword>
<dbReference type="Gene3D" id="3.20.20.70">
    <property type="entry name" value="Aldolase class I"/>
    <property type="match status" value="1"/>
</dbReference>
<protein>
    <submittedName>
        <fullName evidence="3">Alpha-galactosidase</fullName>
    </submittedName>
</protein>
<name>A0A4V3P562_9FLAO</name>
<evidence type="ECO:0000313" key="3">
    <source>
        <dbReference type="EMBL" id="TGV04164.1"/>
    </source>
</evidence>
<keyword evidence="4" id="KW-1185">Reference proteome</keyword>
<comment type="caution">
    <text evidence="3">The sequence shown here is derived from an EMBL/GenBank/DDBJ whole genome shotgun (WGS) entry which is preliminary data.</text>
</comment>
<dbReference type="GO" id="GO:0004557">
    <property type="term" value="F:alpha-galactosidase activity"/>
    <property type="evidence" value="ECO:0007669"/>
    <property type="project" value="InterPro"/>
</dbReference>
<dbReference type="InterPro" id="IPR017853">
    <property type="entry name" value="GH"/>
</dbReference>
<dbReference type="Pfam" id="PF02065">
    <property type="entry name" value="Melibiase"/>
    <property type="match status" value="1"/>
</dbReference>
<evidence type="ECO:0000313" key="4">
    <source>
        <dbReference type="Proteomes" id="UP000307602"/>
    </source>
</evidence>
<dbReference type="OrthoDB" id="9758822at2"/>
<dbReference type="RefSeq" id="WP_135875433.1">
    <property type="nucleotide sequence ID" value="NZ_SRSO01000003.1"/>
</dbReference>
<dbReference type="EMBL" id="SRSO01000003">
    <property type="protein sequence ID" value="TGV04164.1"/>
    <property type="molecule type" value="Genomic_DNA"/>
</dbReference>
<dbReference type="SUPFAM" id="SSF51445">
    <property type="entry name" value="(Trans)glycosidases"/>
    <property type="match status" value="1"/>
</dbReference>
<accession>A0A4V3P562</accession>
<dbReference type="PROSITE" id="PS51257">
    <property type="entry name" value="PROKAR_LIPOPROTEIN"/>
    <property type="match status" value="1"/>
</dbReference>
<proteinExistence type="predicted"/>
<organism evidence="3 4">
    <name type="scientific">Flavivirga rizhaonensis</name>
    <dbReference type="NCBI Taxonomy" id="2559571"/>
    <lineage>
        <taxon>Bacteria</taxon>
        <taxon>Pseudomonadati</taxon>
        <taxon>Bacteroidota</taxon>
        <taxon>Flavobacteriia</taxon>
        <taxon>Flavobacteriales</taxon>
        <taxon>Flavobacteriaceae</taxon>
        <taxon>Flavivirga</taxon>
    </lineage>
</organism>
<gene>
    <name evidence="3" type="ORF">EM932_03230</name>
</gene>